<keyword evidence="1 2" id="KW-0129">CBS domain</keyword>
<dbReference type="InterPro" id="IPR013196">
    <property type="entry name" value="HTH_11"/>
</dbReference>
<accession>E0NLJ1</accession>
<keyword evidence="5" id="KW-1185">Reference proteome</keyword>
<dbReference type="CDD" id="cd04617">
    <property type="entry name" value="CBS_pair_CcpN"/>
    <property type="match status" value="1"/>
</dbReference>
<feature type="domain" description="CBS" evidence="3">
    <location>
        <begin position="80"/>
        <end position="135"/>
    </location>
</feature>
<dbReference type="PANTHER" id="PTHR43080:SF2">
    <property type="entry name" value="CBS DOMAIN-CONTAINING PROTEIN"/>
    <property type="match status" value="1"/>
</dbReference>
<feature type="domain" description="CBS" evidence="3">
    <location>
        <begin position="144"/>
        <end position="202"/>
    </location>
</feature>
<protein>
    <submittedName>
        <fullName evidence="4">Transcriptional repressor CcpN</fullName>
    </submittedName>
</protein>
<evidence type="ECO:0000256" key="1">
    <source>
        <dbReference type="ARBA" id="ARBA00023122"/>
    </source>
</evidence>
<dbReference type="Gene3D" id="1.10.10.10">
    <property type="entry name" value="Winged helix-like DNA-binding domain superfamily/Winged helix DNA-binding domain"/>
    <property type="match status" value="1"/>
</dbReference>
<name>E0NLJ1_9FIRM</name>
<proteinExistence type="predicted"/>
<dbReference type="InterPro" id="IPR046342">
    <property type="entry name" value="CBS_dom_sf"/>
</dbReference>
<dbReference type="SMART" id="SM00116">
    <property type="entry name" value="CBS"/>
    <property type="match status" value="2"/>
</dbReference>
<dbReference type="PIRSF" id="PIRSF026546">
    <property type="entry name" value="UCP026546_CBS_YqzB"/>
    <property type="match status" value="1"/>
</dbReference>
<dbReference type="InterPro" id="IPR036388">
    <property type="entry name" value="WH-like_DNA-bd_sf"/>
</dbReference>
<gene>
    <name evidence="4" type="primary">ccpN</name>
    <name evidence="4" type="ORF">HMPREF9225_1030</name>
</gene>
<evidence type="ECO:0000259" key="3">
    <source>
        <dbReference type="PROSITE" id="PS51371"/>
    </source>
</evidence>
<dbReference type="RefSeq" id="WP_008901844.1">
    <property type="nucleotide sequence ID" value="NZ_GL397071.1"/>
</dbReference>
<dbReference type="Proteomes" id="UP000003280">
    <property type="component" value="Unassembled WGS sequence"/>
</dbReference>
<dbReference type="STRING" id="862517.HMPREF9225_1030"/>
<dbReference type="EMBL" id="AEEH01000039">
    <property type="protein sequence ID" value="EFM25381.1"/>
    <property type="molecule type" value="Genomic_DNA"/>
</dbReference>
<dbReference type="SUPFAM" id="SSF54631">
    <property type="entry name" value="CBS-domain pair"/>
    <property type="match status" value="1"/>
</dbReference>
<comment type="caution">
    <text evidence="4">The sequence shown here is derived from an EMBL/GenBank/DDBJ whole genome shotgun (WGS) entry which is preliminary data.</text>
</comment>
<dbReference type="InterPro" id="IPR016842">
    <property type="entry name" value="UCP026546_HTH-CBS"/>
</dbReference>
<dbReference type="Pfam" id="PF00571">
    <property type="entry name" value="CBS"/>
    <property type="match status" value="2"/>
</dbReference>
<organism evidence="4 5">
    <name type="scientific">Peptoniphilus duerdenii ATCC BAA-1640</name>
    <dbReference type="NCBI Taxonomy" id="862517"/>
    <lineage>
        <taxon>Bacteria</taxon>
        <taxon>Bacillati</taxon>
        <taxon>Bacillota</taxon>
        <taxon>Tissierellia</taxon>
        <taxon>Tissierellales</taxon>
        <taxon>Peptoniphilaceae</taxon>
        <taxon>Peptoniphilus</taxon>
    </lineage>
</organism>
<dbReference type="Pfam" id="PF08279">
    <property type="entry name" value="HTH_11"/>
    <property type="match status" value="1"/>
</dbReference>
<evidence type="ECO:0000313" key="4">
    <source>
        <dbReference type="EMBL" id="EFM25381.1"/>
    </source>
</evidence>
<dbReference type="HOGENOM" id="CLU_090663_1_0_9"/>
<dbReference type="eggNOG" id="COG0517">
    <property type="taxonomic scope" value="Bacteria"/>
</dbReference>
<dbReference type="InterPro" id="IPR051257">
    <property type="entry name" value="Diverse_CBS-Domain"/>
</dbReference>
<dbReference type="OrthoDB" id="9793615at2"/>
<reference evidence="4 5" key="1">
    <citation type="submission" date="2010-07" db="EMBL/GenBank/DDBJ databases">
        <authorList>
            <person name="Muzny D."/>
            <person name="Qin X."/>
            <person name="Deng J."/>
            <person name="Jiang H."/>
            <person name="Liu Y."/>
            <person name="Qu J."/>
            <person name="Song X.-Z."/>
            <person name="Zhang L."/>
            <person name="Thornton R."/>
            <person name="Coyle M."/>
            <person name="Francisco L."/>
            <person name="Jackson L."/>
            <person name="Javaid M."/>
            <person name="Korchina V."/>
            <person name="Kovar C."/>
            <person name="Mata R."/>
            <person name="Mathew T."/>
            <person name="Ngo R."/>
            <person name="Nguyen L."/>
            <person name="Nguyen N."/>
            <person name="Okwuonu G."/>
            <person name="Ongeri F."/>
            <person name="Pham C."/>
            <person name="Simmons D."/>
            <person name="Wilczek-Boney K."/>
            <person name="Hale W."/>
            <person name="Jakkamsetti A."/>
            <person name="Pham P."/>
            <person name="Ruth R."/>
            <person name="San Lucas F."/>
            <person name="Warren J."/>
            <person name="Zhang J."/>
            <person name="Zhao Z."/>
            <person name="Zhou C."/>
            <person name="Zhu D."/>
            <person name="Lee S."/>
            <person name="Bess C."/>
            <person name="Blankenburg K."/>
            <person name="Forbes L."/>
            <person name="Fu Q."/>
            <person name="Gubbala S."/>
            <person name="Hirani K."/>
            <person name="Jayaseelan J.C."/>
            <person name="Lara F."/>
            <person name="Munidasa M."/>
            <person name="Palculict T."/>
            <person name="Patil S."/>
            <person name="Pu L.-L."/>
            <person name="Saada N."/>
            <person name="Tang L."/>
            <person name="Weissenberger G."/>
            <person name="Zhu Y."/>
            <person name="Hemphill L."/>
            <person name="Shang Y."/>
            <person name="Youmans B."/>
            <person name="Ayvaz T."/>
            <person name="Ross M."/>
            <person name="Santibanez J."/>
            <person name="Aqrawi P."/>
            <person name="Gross S."/>
            <person name="Joshi V."/>
            <person name="Fowler G."/>
            <person name="Nazareth L."/>
            <person name="Reid J."/>
            <person name="Worley K."/>
            <person name="Petrosino J."/>
            <person name="Highlander S."/>
            <person name="Gibbs R."/>
        </authorList>
    </citation>
    <scope>NUCLEOTIDE SEQUENCE [LARGE SCALE GENOMIC DNA]</scope>
    <source>
        <strain evidence="4 5">ATCC BAA-1640</strain>
    </source>
</reference>
<dbReference type="Gene3D" id="3.10.580.10">
    <property type="entry name" value="CBS-domain"/>
    <property type="match status" value="1"/>
</dbReference>
<dbReference type="AlphaFoldDB" id="E0NLJ1"/>
<dbReference type="SUPFAM" id="SSF46785">
    <property type="entry name" value="Winged helix' DNA-binding domain"/>
    <property type="match status" value="1"/>
</dbReference>
<dbReference type="InterPro" id="IPR036390">
    <property type="entry name" value="WH_DNA-bd_sf"/>
</dbReference>
<evidence type="ECO:0000256" key="2">
    <source>
        <dbReference type="PROSITE-ProRule" id="PRU00703"/>
    </source>
</evidence>
<dbReference type="PANTHER" id="PTHR43080">
    <property type="entry name" value="CBS DOMAIN-CONTAINING PROTEIN CBSX3, MITOCHONDRIAL"/>
    <property type="match status" value="1"/>
</dbReference>
<dbReference type="PROSITE" id="PS51371">
    <property type="entry name" value="CBS"/>
    <property type="match status" value="2"/>
</dbReference>
<sequence>MELTKRQEEIIEIVKEGEPIIGDEIAERLGLSRATIRPDLSILVMLNILGARPKYGYYFRGDVDTQSINNKLQKMLVKDYMSTSAILDEEDSINDAIVELFASDIGTIFVTSKSKLIGVVSRKDLLRATMTKMDIETTPVSVIMTRMPNVFTVSPRATVKEAAQILYNHDVDAIPVINQHLKVVGRWTKTNALNVFIELSKTKED</sequence>
<evidence type="ECO:0000313" key="5">
    <source>
        <dbReference type="Proteomes" id="UP000003280"/>
    </source>
</evidence>
<dbReference type="InterPro" id="IPR000644">
    <property type="entry name" value="CBS_dom"/>
</dbReference>